<dbReference type="WBParaSite" id="MhA1_Contig1921.frz3.gene12">
    <property type="protein sequence ID" value="MhA1_Contig1921.frz3.gene12"/>
    <property type="gene ID" value="MhA1_Contig1921.frz3.gene12"/>
</dbReference>
<dbReference type="AlphaFoldDB" id="A0A1I8BCA5"/>
<reference evidence="2" key="1">
    <citation type="submission" date="2016-11" db="UniProtKB">
        <authorList>
            <consortium name="WormBaseParasite"/>
        </authorList>
    </citation>
    <scope>IDENTIFICATION</scope>
</reference>
<evidence type="ECO:0000313" key="2">
    <source>
        <dbReference type="WBParaSite" id="MhA1_Contig1921.frz3.gene12"/>
    </source>
</evidence>
<proteinExistence type="predicted"/>
<dbReference type="Gene3D" id="1.10.510.10">
    <property type="entry name" value="Transferase(Phosphotransferase) domain 1"/>
    <property type="match status" value="1"/>
</dbReference>
<dbReference type="InterPro" id="IPR011009">
    <property type="entry name" value="Kinase-like_dom_sf"/>
</dbReference>
<organism evidence="1 2">
    <name type="scientific">Meloidogyne hapla</name>
    <name type="common">Root-knot nematode worm</name>
    <dbReference type="NCBI Taxonomy" id="6305"/>
    <lineage>
        <taxon>Eukaryota</taxon>
        <taxon>Metazoa</taxon>
        <taxon>Ecdysozoa</taxon>
        <taxon>Nematoda</taxon>
        <taxon>Chromadorea</taxon>
        <taxon>Rhabditida</taxon>
        <taxon>Tylenchina</taxon>
        <taxon>Tylenchomorpha</taxon>
        <taxon>Tylenchoidea</taxon>
        <taxon>Meloidogynidae</taxon>
        <taxon>Meloidogyninae</taxon>
        <taxon>Meloidogyne</taxon>
    </lineage>
</organism>
<dbReference type="Proteomes" id="UP000095281">
    <property type="component" value="Unplaced"/>
</dbReference>
<dbReference type="SUPFAM" id="SSF56112">
    <property type="entry name" value="Protein kinase-like (PK-like)"/>
    <property type="match status" value="1"/>
</dbReference>
<sequence length="194" mass="22759">MNEYSSNTNINLKLIDFADSIKADSEINPQPVDIPTVSKQTDIWTFGMVCLDLLTLAPLFENFFEENKMEVNRIAYNYGDNDIINLSNNEEETRIRFLRRMVEKIFIENNNNIENNNVVDNLYYNILLKHYPKVMSTLKECFFVNQIKRADSSYLLDLTNSKINNFEPLWVKANIKERNKYLFEKGESSSSKNN</sequence>
<protein>
    <submittedName>
        <fullName evidence="2">Protein kinase domain-containing protein</fullName>
    </submittedName>
</protein>
<name>A0A1I8BCA5_MELHA</name>
<evidence type="ECO:0000313" key="1">
    <source>
        <dbReference type="Proteomes" id="UP000095281"/>
    </source>
</evidence>
<keyword evidence="1" id="KW-1185">Reference proteome</keyword>
<accession>A0A1I8BCA5</accession>